<comment type="catalytic activity">
    <reaction evidence="1 6">
        <text>7,8-dihydroneopterin = 6-hydroxymethyl-7,8-dihydropterin + glycolaldehyde</text>
        <dbReference type="Rhea" id="RHEA:10540"/>
        <dbReference type="ChEBI" id="CHEBI:17001"/>
        <dbReference type="ChEBI" id="CHEBI:17071"/>
        <dbReference type="ChEBI" id="CHEBI:44841"/>
        <dbReference type="EC" id="4.1.2.25"/>
    </reaction>
</comment>
<dbReference type="HOGENOM" id="CLU_112632_1_4_10"/>
<dbReference type="GO" id="GO:0005737">
    <property type="term" value="C:cytoplasm"/>
    <property type="evidence" value="ECO:0007669"/>
    <property type="project" value="TreeGrafter"/>
</dbReference>
<keyword evidence="4 6" id="KW-0289">Folate biosynthesis</keyword>
<dbReference type="EMBL" id="CP003418">
    <property type="protein sequence ID" value="AFH50080.1"/>
    <property type="molecule type" value="Genomic_DNA"/>
</dbReference>
<dbReference type="PANTHER" id="PTHR42844:SF1">
    <property type="entry name" value="DIHYDRONEOPTERIN ALDOLASE 1-RELATED"/>
    <property type="match status" value="1"/>
</dbReference>
<dbReference type="NCBIfam" id="TIGR00525">
    <property type="entry name" value="folB"/>
    <property type="match status" value="1"/>
</dbReference>
<dbReference type="RefSeq" id="WP_014561223.1">
    <property type="nucleotide sequence ID" value="NC_017464.1"/>
</dbReference>
<comment type="similarity">
    <text evidence="3 6">Belongs to the DHNA family.</text>
</comment>
<comment type="pathway">
    <text evidence="2 6">Cofactor biosynthesis; tetrahydrofolate biosynthesis; 2-amino-4-hydroxy-6-hydroxymethyl-7,8-dihydropteridine diphosphate from 7,8-dihydroneopterin triphosphate: step 3/4.</text>
</comment>
<reference evidence="8 9" key="1">
    <citation type="journal article" date="2012" name="Front. Microbiol.">
        <title>Complete genome of Ignavibacterium album, a metabolically versatile, flagellated, facultative anaerobe from the phylum Chlorobi.</title>
        <authorList>
            <person name="Liu Z."/>
            <person name="Frigaard N.-U."/>
            <person name="Vogl K."/>
            <person name="Iino T."/>
            <person name="Ohkuma M."/>
            <person name="Overmann J."/>
            <person name="Bryant D.A."/>
        </authorList>
    </citation>
    <scope>NUCLEOTIDE SEQUENCE [LARGE SCALE GENOMIC DNA]</scope>
    <source>
        <strain evidence="9">DSM 19864 / JCM 16511 / NBRC 101810 / Mat9-16</strain>
    </source>
</reference>
<dbReference type="SUPFAM" id="SSF55620">
    <property type="entry name" value="Tetrahydrobiopterin biosynthesis enzymes-like"/>
    <property type="match status" value="1"/>
</dbReference>
<protein>
    <recommendedName>
        <fullName evidence="6">7,8-dihydroneopterin aldolase</fullName>
        <ecNumber evidence="6">4.1.2.25</ecNumber>
    </recommendedName>
</protein>
<keyword evidence="5 6" id="KW-0456">Lyase</keyword>
<dbReference type="GO" id="GO:0004150">
    <property type="term" value="F:dihydroneopterin aldolase activity"/>
    <property type="evidence" value="ECO:0007669"/>
    <property type="project" value="UniProtKB-UniRule"/>
</dbReference>
<evidence type="ECO:0000259" key="7">
    <source>
        <dbReference type="SMART" id="SM00905"/>
    </source>
</evidence>
<name>I0AM73_IGNAJ</name>
<gene>
    <name evidence="8" type="primary">folB</name>
    <name evidence="8" type="ordered locus">IALB_2377</name>
</gene>
<dbReference type="KEGG" id="ial:IALB_2377"/>
<dbReference type="GO" id="GO:0046654">
    <property type="term" value="P:tetrahydrofolate biosynthetic process"/>
    <property type="evidence" value="ECO:0007669"/>
    <property type="project" value="UniProtKB-UniRule"/>
</dbReference>
<dbReference type="PANTHER" id="PTHR42844">
    <property type="entry name" value="DIHYDRONEOPTERIN ALDOLASE 1-RELATED"/>
    <property type="match status" value="1"/>
</dbReference>
<dbReference type="NCBIfam" id="TIGR00526">
    <property type="entry name" value="folB_dom"/>
    <property type="match status" value="1"/>
</dbReference>
<evidence type="ECO:0000256" key="5">
    <source>
        <dbReference type="ARBA" id="ARBA00023239"/>
    </source>
</evidence>
<accession>I0AM73</accession>
<organism evidence="8 9">
    <name type="scientific">Ignavibacterium album (strain DSM 19864 / JCM 16511 / NBRC 101810 / Mat9-16)</name>
    <dbReference type="NCBI Taxonomy" id="945713"/>
    <lineage>
        <taxon>Bacteria</taxon>
        <taxon>Pseudomonadati</taxon>
        <taxon>Ignavibacteriota</taxon>
        <taxon>Ignavibacteria</taxon>
        <taxon>Ignavibacteriales</taxon>
        <taxon>Ignavibacteriaceae</taxon>
        <taxon>Ignavibacterium</taxon>
    </lineage>
</organism>
<proteinExistence type="inferred from homology"/>
<evidence type="ECO:0000313" key="9">
    <source>
        <dbReference type="Proteomes" id="UP000007394"/>
    </source>
</evidence>
<dbReference type="EC" id="4.1.2.25" evidence="6"/>
<dbReference type="InterPro" id="IPR006157">
    <property type="entry name" value="FolB_dom"/>
</dbReference>
<comment type="function">
    <text evidence="6">Catalyzes the conversion of 7,8-dihydroneopterin to 6-hydroxymethyl-7,8-dihydropterin.</text>
</comment>
<keyword evidence="9" id="KW-1185">Reference proteome</keyword>
<dbReference type="InterPro" id="IPR006156">
    <property type="entry name" value="Dihydroneopterin_aldolase"/>
</dbReference>
<dbReference type="OrthoDB" id="9803748at2"/>
<dbReference type="Proteomes" id="UP000007394">
    <property type="component" value="Chromosome"/>
</dbReference>
<dbReference type="GO" id="GO:0046656">
    <property type="term" value="P:folic acid biosynthetic process"/>
    <property type="evidence" value="ECO:0007669"/>
    <property type="project" value="UniProtKB-UniRule"/>
</dbReference>
<dbReference type="STRING" id="945713.IALB_2377"/>
<feature type="domain" description="Dihydroneopterin aldolase/epimerase" evidence="7">
    <location>
        <begin position="5"/>
        <end position="118"/>
    </location>
</feature>
<dbReference type="Pfam" id="PF02152">
    <property type="entry name" value="FolB"/>
    <property type="match status" value="1"/>
</dbReference>
<dbReference type="SMART" id="SM00905">
    <property type="entry name" value="FolB"/>
    <property type="match status" value="1"/>
</dbReference>
<dbReference type="eggNOG" id="COG1539">
    <property type="taxonomic scope" value="Bacteria"/>
</dbReference>
<dbReference type="AlphaFoldDB" id="I0AM73"/>
<evidence type="ECO:0000256" key="2">
    <source>
        <dbReference type="ARBA" id="ARBA00005013"/>
    </source>
</evidence>
<evidence type="ECO:0000256" key="3">
    <source>
        <dbReference type="ARBA" id="ARBA00005708"/>
    </source>
</evidence>
<evidence type="ECO:0000256" key="1">
    <source>
        <dbReference type="ARBA" id="ARBA00001353"/>
    </source>
</evidence>
<dbReference type="InterPro" id="IPR043133">
    <property type="entry name" value="GTP-CH-I_C/QueF"/>
</dbReference>
<dbReference type="Gene3D" id="3.30.1130.10">
    <property type="match status" value="1"/>
</dbReference>
<evidence type="ECO:0000256" key="4">
    <source>
        <dbReference type="ARBA" id="ARBA00022909"/>
    </source>
</evidence>
<dbReference type="UniPathway" id="UPA00077">
    <property type="reaction ID" value="UER00154"/>
</dbReference>
<evidence type="ECO:0000256" key="6">
    <source>
        <dbReference type="RuleBase" id="RU362079"/>
    </source>
</evidence>
<sequence>MENIIRIKKATFYGYHGVRSEEQSVGGKFEADVDIYTDFSSAAKKDSLHETIDYHKVYKFLYRMALEQKYYLIESLAIRIADELLINFQTINKVAVRIRKNNPPLGGVVDCVEVEVIKERKDL</sequence>
<evidence type="ECO:0000313" key="8">
    <source>
        <dbReference type="EMBL" id="AFH50080.1"/>
    </source>
</evidence>